<name>A0ABP5LB35_9MICC</name>
<evidence type="ECO:0000313" key="12">
    <source>
        <dbReference type="EMBL" id="GAA2144448.1"/>
    </source>
</evidence>
<dbReference type="CDD" id="cd00955">
    <property type="entry name" value="Transaldolase_like"/>
    <property type="match status" value="1"/>
</dbReference>
<dbReference type="InterPro" id="IPR018225">
    <property type="entry name" value="Transaldolase_AS"/>
</dbReference>
<dbReference type="NCBIfam" id="NF002881">
    <property type="entry name" value="PRK03343.1"/>
    <property type="match status" value="1"/>
</dbReference>
<evidence type="ECO:0000256" key="8">
    <source>
        <dbReference type="ARBA" id="ARBA00023126"/>
    </source>
</evidence>
<keyword evidence="13" id="KW-1185">Reference proteome</keyword>
<keyword evidence="6 11" id="KW-0963">Cytoplasm</keyword>
<organism evidence="12 13">
    <name type="scientific">Arthrobacter humicola</name>
    <dbReference type="NCBI Taxonomy" id="409291"/>
    <lineage>
        <taxon>Bacteria</taxon>
        <taxon>Bacillati</taxon>
        <taxon>Actinomycetota</taxon>
        <taxon>Actinomycetes</taxon>
        <taxon>Micrococcales</taxon>
        <taxon>Micrococcaceae</taxon>
        <taxon>Arthrobacter</taxon>
    </lineage>
</organism>
<reference evidence="13" key="1">
    <citation type="journal article" date="2019" name="Int. J. Syst. Evol. Microbiol.">
        <title>The Global Catalogue of Microorganisms (GCM) 10K type strain sequencing project: providing services to taxonomists for standard genome sequencing and annotation.</title>
        <authorList>
            <consortium name="The Broad Institute Genomics Platform"/>
            <consortium name="The Broad Institute Genome Sequencing Center for Infectious Disease"/>
            <person name="Wu L."/>
            <person name="Ma J."/>
        </authorList>
    </citation>
    <scope>NUCLEOTIDE SEQUENCE [LARGE SCALE GENOMIC DNA]</scope>
    <source>
        <strain evidence="13">JCM 15921</strain>
    </source>
</reference>
<evidence type="ECO:0000256" key="10">
    <source>
        <dbReference type="ARBA" id="ARBA00048810"/>
    </source>
</evidence>
<evidence type="ECO:0000256" key="4">
    <source>
        <dbReference type="ARBA" id="ARBA00008426"/>
    </source>
</evidence>
<proteinExistence type="inferred from homology"/>
<dbReference type="PROSITE" id="PS01054">
    <property type="entry name" value="TRANSALDOLASE_1"/>
    <property type="match status" value="1"/>
</dbReference>
<comment type="subcellular location">
    <subcellularLocation>
        <location evidence="2 11">Cytoplasm</location>
    </subcellularLocation>
</comment>
<evidence type="ECO:0000256" key="3">
    <source>
        <dbReference type="ARBA" id="ARBA00004857"/>
    </source>
</evidence>
<dbReference type="Gene3D" id="3.20.20.70">
    <property type="entry name" value="Aldolase class I"/>
    <property type="match status" value="1"/>
</dbReference>
<protein>
    <recommendedName>
        <fullName evidence="5 11">Transaldolase</fullName>
        <ecNumber evidence="5 11">2.2.1.2</ecNumber>
    </recommendedName>
</protein>
<comment type="caution">
    <text evidence="12">The sequence shown here is derived from an EMBL/GenBank/DDBJ whole genome shotgun (WGS) entry which is preliminary data.</text>
</comment>
<gene>
    <name evidence="11 12" type="primary">tal</name>
    <name evidence="12" type="ORF">GCM10009825_35960</name>
</gene>
<evidence type="ECO:0000256" key="11">
    <source>
        <dbReference type="HAMAP-Rule" id="MF_00493"/>
    </source>
</evidence>
<dbReference type="EC" id="2.2.1.2" evidence="5 11"/>
<dbReference type="SUPFAM" id="SSF51569">
    <property type="entry name" value="Aldolase"/>
    <property type="match status" value="1"/>
</dbReference>
<dbReference type="InterPro" id="IPR013785">
    <property type="entry name" value="Aldolase_TIM"/>
</dbReference>
<dbReference type="HAMAP" id="MF_00493">
    <property type="entry name" value="Transaldolase_2"/>
    <property type="match status" value="1"/>
</dbReference>
<dbReference type="InterPro" id="IPR001585">
    <property type="entry name" value="TAL/FSA"/>
</dbReference>
<evidence type="ECO:0000256" key="6">
    <source>
        <dbReference type="ARBA" id="ARBA00022490"/>
    </source>
</evidence>
<keyword evidence="7 11" id="KW-0808">Transferase</keyword>
<comment type="function">
    <text evidence="1 11">Transaldolase is important for the balance of metabolites in the pentose-phosphate pathway.</text>
</comment>
<keyword evidence="9 11" id="KW-0704">Schiff base</keyword>
<dbReference type="Pfam" id="PF00923">
    <property type="entry name" value="TAL_FSA"/>
    <property type="match status" value="1"/>
</dbReference>
<dbReference type="NCBIfam" id="TIGR00876">
    <property type="entry name" value="tal_mycobact"/>
    <property type="match status" value="1"/>
</dbReference>
<dbReference type="PANTHER" id="PTHR10683:SF31">
    <property type="entry name" value="TRANSALDOLASE"/>
    <property type="match status" value="1"/>
</dbReference>
<dbReference type="Proteomes" id="UP001500102">
    <property type="component" value="Unassembled WGS sequence"/>
</dbReference>
<evidence type="ECO:0000313" key="13">
    <source>
        <dbReference type="Proteomes" id="UP001500102"/>
    </source>
</evidence>
<evidence type="ECO:0000256" key="2">
    <source>
        <dbReference type="ARBA" id="ARBA00004496"/>
    </source>
</evidence>
<evidence type="ECO:0000256" key="7">
    <source>
        <dbReference type="ARBA" id="ARBA00022679"/>
    </source>
</evidence>
<dbReference type="PIRSF" id="PIRSF036915">
    <property type="entry name" value="Trnald_Bac_Plnt"/>
    <property type="match status" value="1"/>
</dbReference>
<comment type="catalytic activity">
    <reaction evidence="10 11">
        <text>D-sedoheptulose 7-phosphate + D-glyceraldehyde 3-phosphate = D-erythrose 4-phosphate + beta-D-fructose 6-phosphate</text>
        <dbReference type="Rhea" id="RHEA:17053"/>
        <dbReference type="ChEBI" id="CHEBI:16897"/>
        <dbReference type="ChEBI" id="CHEBI:57483"/>
        <dbReference type="ChEBI" id="CHEBI:57634"/>
        <dbReference type="ChEBI" id="CHEBI:59776"/>
        <dbReference type="EC" id="2.2.1.2"/>
    </reaction>
</comment>
<accession>A0ABP5LB35</accession>
<feature type="active site" description="Schiff-base intermediate with substrate" evidence="11">
    <location>
        <position position="158"/>
    </location>
</feature>
<dbReference type="InterPro" id="IPR004732">
    <property type="entry name" value="Transaldolase_2"/>
</dbReference>
<evidence type="ECO:0000256" key="9">
    <source>
        <dbReference type="ARBA" id="ARBA00023270"/>
    </source>
</evidence>
<sequence>MVPGDAVPPEPIISRSYDMTTPTQQLSDAGVSIWLDDLSRGRLQTGTLRKLIEEKNVVGVTTNPSIFHAAITSGTDYDAVIAAQAAAGSTVEETVFEITTTDVADACDLFAPVAAATKGVDGRVSIEVDPRLAWDTAGTIAEAKHLYKKVNKDNVLIKIPATLEGLEAITATLAEGISVNVTLIFSLERYRAVINAFQSGLEQAKGNGHDLSTIHSVASFFVSRVDAEIDKRLDVIGTDEAKALKGKAGLANARLAYQVYEELFSTERWALLAEAGALPQRPLWASTGVKDPAYPDTLYVTELVAPGVVNTMPEKTLDATFDHGVVTGDTVTRGYDDANATLNSLDNLGISYNDVVALLESEGLDKFVASWKELLGDVEGALASARKAS</sequence>
<comment type="similarity">
    <text evidence="4 11">Belongs to the transaldolase family. Type 2 subfamily.</text>
</comment>
<dbReference type="PANTHER" id="PTHR10683">
    <property type="entry name" value="TRANSALDOLASE"/>
    <property type="match status" value="1"/>
</dbReference>
<dbReference type="EMBL" id="BAAAQB010000041">
    <property type="protein sequence ID" value="GAA2144448.1"/>
    <property type="molecule type" value="Genomic_DNA"/>
</dbReference>
<evidence type="ECO:0000256" key="1">
    <source>
        <dbReference type="ARBA" id="ARBA00003518"/>
    </source>
</evidence>
<comment type="pathway">
    <text evidence="3 11">Carbohydrate degradation; pentose phosphate pathway; D-glyceraldehyde 3-phosphate and beta-D-fructose 6-phosphate from D-ribose 5-phosphate and D-xylulose 5-phosphate (non-oxidative stage): step 2/3.</text>
</comment>
<keyword evidence="8 11" id="KW-0570">Pentose shunt</keyword>
<evidence type="ECO:0000256" key="5">
    <source>
        <dbReference type="ARBA" id="ARBA00013151"/>
    </source>
</evidence>